<dbReference type="AlphaFoldDB" id="A0A6J7UF73"/>
<gene>
    <name evidence="1" type="ORF">UFOPK4355_00761</name>
</gene>
<proteinExistence type="predicted"/>
<organism evidence="1">
    <name type="scientific">freshwater metagenome</name>
    <dbReference type="NCBI Taxonomy" id="449393"/>
    <lineage>
        <taxon>unclassified sequences</taxon>
        <taxon>metagenomes</taxon>
        <taxon>ecological metagenomes</taxon>
    </lineage>
</organism>
<dbReference type="EMBL" id="CAFBQT010000093">
    <property type="protein sequence ID" value="CAB5065054.1"/>
    <property type="molecule type" value="Genomic_DNA"/>
</dbReference>
<accession>A0A6J7UF73</accession>
<protein>
    <submittedName>
        <fullName evidence="1">Unannotated protein</fullName>
    </submittedName>
</protein>
<reference evidence="1" key="1">
    <citation type="submission" date="2020-05" db="EMBL/GenBank/DDBJ databases">
        <authorList>
            <person name="Chiriac C."/>
            <person name="Salcher M."/>
            <person name="Ghai R."/>
            <person name="Kavagutti S V."/>
        </authorList>
    </citation>
    <scope>NUCLEOTIDE SEQUENCE</scope>
</reference>
<sequence length="74" mass="8049">MTTKSAINISKPKINTATAFCRESPLFWIDSTAGFKPMAKKSEIMIRTNTWLADASARIIVNAVIAPAAARNPK</sequence>
<evidence type="ECO:0000313" key="1">
    <source>
        <dbReference type="EMBL" id="CAB5065054.1"/>
    </source>
</evidence>
<name>A0A6J7UF73_9ZZZZ</name>